<dbReference type="Proteomes" id="UP000005309">
    <property type="component" value="Unassembled WGS sequence"/>
</dbReference>
<dbReference type="HOGENOM" id="CLU_054394_1_0_9"/>
<evidence type="ECO:0000313" key="1">
    <source>
        <dbReference type="EMBL" id="EEQ48650.1"/>
    </source>
</evidence>
<gene>
    <name evidence="1" type="ORF">HMPREF0908_0932</name>
</gene>
<dbReference type="GO" id="GO:0003824">
    <property type="term" value="F:catalytic activity"/>
    <property type="evidence" value="ECO:0007669"/>
    <property type="project" value="UniProtKB-ARBA"/>
</dbReference>
<comment type="caution">
    <text evidence="1">The sequence shown here is derived from an EMBL/GenBank/DDBJ whole genome shotgun (WGS) entry which is preliminary data.</text>
</comment>
<sequence length="251" mass="27108">MTAYSPTIVSAKNDLSLTSAGKDMDIIGSKAQGEKITAKVGGNLKIETLQEKETYEEDNHSTGFGVSWNVNFFDKTTDKLVSPGSKNAYRKFSMPNIGGSFSKGNIDSHYRSARDQAGFFAGSKGFDIYVEKNTDLKGGVIASKTTSDKNHLSTGTLSFSDLKNEADYSAKSIGASYHKYGNYKNMTEDEQNKVYNTIGLAPNISMPVKGDASSTTKSAVAAGTIDIRENPAQDISALSRDTANSLKKQRF</sequence>
<protein>
    <submittedName>
        <fullName evidence="1">Uncharacterized protein</fullName>
    </submittedName>
</protein>
<dbReference type="InterPro" id="IPR025157">
    <property type="entry name" value="Hemagglutinin_rpt"/>
</dbReference>
<evidence type="ECO:0000313" key="2">
    <source>
        <dbReference type="Proteomes" id="UP000005309"/>
    </source>
</evidence>
<dbReference type="EMBL" id="ACLA01000013">
    <property type="protein sequence ID" value="EEQ48650.1"/>
    <property type="molecule type" value="Genomic_DNA"/>
</dbReference>
<accession>C4V338</accession>
<name>C4V338_9FIRM</name>
<keyword evidence="2" id="KW-1185">Reference proteome</keyword>
<dbReference type="eggNOG" id="COG3210">
    <property type="taxonomic scope" value="Bacteria"/>
</dbReference>
<dbReference type="Pfam" id="PF13332">
    <property type="entry name" value="Fil_haemagg_2"/>
    <property type="match status" value="1"/>
</dbReference>
<reference evidence="1 2" key="1">
    <citation type="submission" date="2009-04" db="EMBL/GenBank/DDBJ databases">
        <authorList>
            <person name="Qin X."/>
            <person name="Bachman B."/>
            <person name="Battles P."/>
            <person name="Bell A."/>
            <person name="Bess C."/>
            <person name="Bickham C."/>
            <person name="Chaboub L."/>
            <person name="Chen D."/>
            <person name="Coyle M."/>
            <person name="Deiros D.R."/>
            <person name="Dinh H."/>
            <person name="Forbes L."/>
            <person name="Fowler G."/>
            <person name="Francisco L."/>
            <person name="Fu Q."/>
            <person name="Gubbala S."/>
            <person name="Hale W."/>
            <person name="Han Y."/>
            <person name="Hemphill L."/>
            <person name="Highlander S.K."/>
            <person name="Hirani K."/>
            <person name="Hogues M."/>
            <person name="Jackson L."/>
            <person name="Jakkamsetti A."/>
            <person name="Javaid M."/>
            <person name="Jiang H."/>
            <person name="Korchina V."/>
            <person name="Kovar C."/>
            <person name="Lara F."/>
            <person name="Lee S."/>
            <person name="Mata R."/>
            <person name="Mathew T."/>
            <person name="Moen C."/>
            <person name="Morales K."/>
            <person name="Munidasa M."/>
            <person name="Nazareth L."/>
            <person name="Ngo R."/>
            <person name="Nguyen L."/>
            <person name="Okwuonu G."/>
            <person name="Ongeri F."/>
            <person name="Patil S."/>
            <person name="Petrosino J."/>
            <person name="Pham C."/>
            <person name="Pham P."/>
            <person name="Pu L.-L."/>
            <person name="Puazo M."/>
            <person name="Raj R."/>
            <person name="Reid J."/>
            <person name="Rouhana J."/>
            <person name="Saada N."/>
            <person name="Shang Y."/>
            <person name="Simmons D."/>
            <person name="Thornton R."/>
            <person name="Warren J."/>
            <person name="Weissenberger G."/>
            <person name="Zhang J."/>
            <person name="Zhang L."/>
            <person name="Zhou C."/>
            <person name="Zhu D."/>
            <person name="Muzny D."/>
            <person name="Worley K."/>
            <person name="Gibbs R."/>
        </authorList>
    </citation>
    <scope>NUCLEOTIDE SEQUENCE [LARGE SCALE GENOMIC DNA]</scope>
    <source>
        <strain evidence="1 2">ATCC 43531</strain>
    </source>
</reference>
<dbReference type="AlphaFoldDB" id="C4V338"/>
<organism evidence="1 2">
    <name type="scientific">Selenomonas flueggei ATCC 43531</name>
    <dbReference type="NCBI Taxonomy" id="638302"/>
    <lineage>
        <taxon>Bacteria</taxon>
        <taxon>Bacillati</taxon>
        <taxon>Bacillota</taxon>
        <taxon>Negativicutes</taxon>
        <taxon>Selenomonadales</taxon>
        <taxon>Selenomonadaceae</taxon>
        <taxon>Selenomonas</taxon>
    </lineage>
</organism>
<proteinExistence type="predicted"/>
<dbReference type="STRING" id="638302.HMPREF0908_0932"/>